<protein>
    <recommendedName>
        <fullName evidence="4">Putative gamma-glutamylcyclotransferase</fullName>
    </recommendedName>
</protein>
<dbReference type="InterPro" id="IPR013024">
    <property type="entry name" value="GGCT-like"/>
</dbReference>
<dbReference type="Pfam" id="PF06094">
    <property type="entry name" value="GGACT"/>
    <property type="match status" value="1"/>
</dbReference>
<dbReference type="AlphaFoldDB" id="A0AAD4XVE5"/>
<organism evidence="6 7">
    <name type="scientific">Papaver atlanticum</name>
    <dbReference type="NCBI Taxonomy" id="357466"/>
    <lineage>
        <taxon>Eukaryota</taxon>
        <taxon>Viridiplantae</taxon>
        <taxon>Streptophyta</taxon>
        <taxon>Embryophyta</taxon>
        <taxon>Tracheophyta</taxon>
        <taxon>Spermatophyta</taxon>
        <taxon>Magnoliopsida</taxon>
        <taxon>Ranunculales</taxon>
        <taxon>Papaveraceae</taxon>
        <taxon>Papaveroideae</taxon>
        <taxon>Papaver</taxon>
    </lineage>
</organism>
<comment type="similarity">
    <text evidence="2">Belongs to the gamma-glutamylcyclotransferase family.</text>
</comment>
<dbReference type="InterPro" id="IPR045038">
    <property type="entry name" value="AIG2-like"/>
</dbReference>
<evidence type="ECO:0000256" key="1">
    <source>
        <dbReference type="ARBA" id="ARBA00002782"/>
    </source>
</evidence>
<dbReference type="CDD" id="cd06661">
    <property type="entry name" value="GGCT_like"/>
    <property type="match status" value="1"/>
</dbReference>
<keyword evidence="7" id="KW-1185">Reference proteome</keyword>
<dbReference type="Proteomes" id="UP001202328">
    <property type="component" value="Unassembled WGS sequence"/>
</dbReference>
<comment type="caution">
    <text evidence="6">The sequence shown here is derived from an EMBL/GenBank/DDBJ whole genome shotgun (WGS) entry which is preliminary data.</text>
</comment>
<dbReference type="EMBL" id="JAJJMB010003050">
    <property type="protein sequence ID" value="KAI3949603.1"/>
    <property type="molecule type" value="Genomic_DNA"/>
</dbReference>
<keyword evidence="3" id="KW-0808">Transferase</keyword>
<comment type="function">
    <text evidence="1">Putative gamma-glutamylcyclotransferase.</text>
</comment>
<sequence>MATPPPASSASSVISNHQNPKSVFVYGSLLADDVVRVLLNRVPQNSPAILDNFKRFSIKGCVYPAILPVENTKVTGRVLLDLTDSELDILDTFEDYEYERRTVDVSLLDTLKIMQTYVYVWVNKNDPNLYGEWNFEEWEQLHKNDFLKMTCGFMEELEGPESKPGVET</sequence>
<dbReference type="GO" id="GO:0016740">
    <property type="term" value="F:transferase activity"/>
    <property type="evidence" value="ECO:0007669"/>
    <property type="project" value="UniProtKB-KW"/>
</dbReference>
<evidence type="ECO:0000313" key="6">
    <source>
        <dbReference type="EMBL" id="KAI3949603.1"/>
    </source>
</evidence>
<reference evidence="6" key="1">
    <citation type="submission" date="2022-04" db="EMBL/GenBank/DDBJ databases">
        <title>A functionally conserved STORR gene fusion in Papaver species that diverged 16.8 million years ago.</title>
        <authorList>
            <person name="Catania T."/>
        </authorList>
    </citation>
    <scope>NUCLEOTIDE SEQUENCE</scope>
    <source>
        <strain evidence="6">S-188037</strain>
    </source>
</reference>
<evidence type="ECO:0000256" key="3">
    <source>
        <dbReference type="ARBA" id="ARBA00022679"/>
    </source>
</evidence>
<evidence type="ECO:0000313" key="7">
    <source>
        <dbReference type="Proteomes" id="UP001202328"/>
    </source>
</evidence>
<accession>A0AAD4XVE5</accession>
<dbReference type="InterPro" id="IPR009288">
    <property type="entry name" value="AIG2-like_dom"/>
</dbReference>
<name>A0AAD4XVE5_9MAGN</name>
<evidence type="ECO:0000256" key="2">
    <source>
        <dbReference type="ARBA" id="ARBA00008861"/>
    </source>
</evidence>
<dbReference type="PANTHER" id="PTHR31544">
    <property type="entry name" value="AIG2-LIKE PROTEIN D"/>
    <property type="match status" value="1"/>
</dbReference>
<evidence type="ECO:0000256" key="4">
    <source>
        <dbReference type="ARBA" id="ARBA00030602"/>
    </source>
</evidence>
<evidence type="ECO:0000259" key="5">
    <source>
        <dbReference type="Pfam" id="PF06094"/>
    </source>
</evidence>
<dbReference type="SUPFAM" id="SSF110857">
    <property type="entry name" value="Gamma-glutamyl cyclotransferase-like"/>
    <property type="match status" value="1"/>
</dbReference>
<dbReference type="PANTHER" id="PTHR31544:SF2">
    <property type="entry name" value="AIG2-LIKE PROTEIN D"/>
    <property type="match status" value="1"/>
</dbReference>
<feature type="domain" description="Gamma-glutamylcyclotransferase AIG2-like" evidence="5">
    <location>
        <begin position="23"/>
        <end position="134"/>
    </location>
</feature>
<dbReference type="InterPro" id="IPR036568">
    <property type="entry name" value="GGCT-like_sf"/>
</dbReference>
<proteinExistence type="inferred from homology"/>
<gene>
    <name evidence="6" type="ORF">MKW98_020925</name>
</gene>
<dbReference type="Gene3D" id="3.10.490.10">
    <property type="entry name" value="Gamma-glutamyl cyclotransferase-like"/>
    <property type="match status" value="1"/>
</dbReference>
<dbReference type="Gene3D" id="6.10.250.210">
    <property type="match status" value="1"/>
</dbReference>